<gene>
    <name evidence="5" type="ORF">FPZ08_19835</name>
</gene>
<dbReference type="PANTHER" id="PTHR43537:SF5">
    <property type="entry name" value="UXU OPERON TRANSCRIPTIONAL REGULATOR"/>
    <property type="match status" value="1"/>
</dbReference>
<dbReference type="SMART" id="SM00345">
    <property type="entry name" value="HTH_GNTR"/>
    <property type="match status" value="1"/>
</dbReference>
<dbReference type="Pfam" id="PF07729">
    <property type="entry name" value="FCD"/>
    <property type="match status" value="1"/>
</dbReference>
<dbReference type="PROSITE" id="PS50949">
    <property type="entry name" value="HTH_GNTR"/>
    <property type="match status" value="1"/>
</dbReference>
<proteinExistence type="predicted"/>
<dbReference type="InterPro" id="IPR000524">
    <property type="entry name" value="Tscrpt_reg_HTH_GntR"/>
</dbReference>
<dbReference type="Proteomes" id="UP000315364">
    <property type="component" value="Chromosome"/>
</dbReference>
<dbReference type="OrthoDB" id="284307at2"/>
<dbReference type="CDD" id="cd07377">
    <property type="entry name" value="WHTH_GntR"/>
    <property type="match status" value="1"/>
</dbReference>
<keyword evidence="6" id="KW-1185">Reference proteome</keyword>
<evidence type="ECO:0000256" key="2">
    <source>
        <dbReference type="ARBA" id="ARBA00023125"/>
    </source>
</evidence>
<protein>
    <submittedName>
        <fullName evidence="5">FadR family transcriptional regulator</fullName>
    </submittedName>
</protein>
<dbReference type="GO" id="GO:0003700">
    <property type="term" value="F:DNA-binding transcription factor activity"/>
    <property type="evidence" value="ECO:0007669"/>
    <property type="project" value="InterPro"/>
</dbReference>
<evidence type="ECO:0000259" key="4">
    <source>
        <dbReference type="PROSITE" id="PS50949"/>
    </source>
</evidence>
<dbReference type="GO" id="GO:0003677">
    <property type="term" value="F:DNA binding"/>
    <property type="evidence" value="ECO:0007669"/>
    <property type="project" value="UniProtKB-KW"/>
</dbReference>
<dbReference type="SUPFAM" id="SSF48008">
    <property type="entry name" value="GntR ligand-binding domain-like"/>
    <property type="match status" value="1"/>
</dbReference>
<dbReference type="AlphaFoldDB" id="A0A5B8LYN6"/>
<keyword evidence="2" id="KW-0238">DNA-binding</keyword>
<name>A0A5B8LYN6_9HYPH</name>
<dbReference type="KEGG" id="dea:FPZ08_19835"/>
<keyword evidence="3" id="KW-0804">Transcription</keyword>
<evidence type="ECO:0000313" key="5">
    <source>
        <dbReference type="EMBL" id="QDZ12794.1"/>
    </source>
</evidence>
<dbReference type="SUPFAM" id="SSF46785">
    <property type="entry name" value="Winged helix' DNA-binding domain"/>
    <property type="match status" value="1"/>
</dbReference>
<feature type="domain" description="HTH gntR-type" evidence="4">
    <location>
        <begin position="14"/>
        <end position="82"/>
    </location>
</feature>
<dbReference type="InterPro" id="IPR008920">
    <property type="entry name" value="TF_FadR/GntR_C"/>
</dbReference>
<dbReference type="PANTHER" id="PTHR43537">
    <property type="entry name" value="TRANSCRIPTIONAL REGULATOR, GNTR FAMILY"/>
    <property type="match status" value="1"/>
</dbReference>
<evidence type="ECO:0000313" key="6">
    <source>
        <dbReference type="Proteomes" id="UP000315364"/>
    </source>
</evidence>
<evidence type="ECO:0000256" key="3">
    <source>
        <dbReference type="ARBA" id="ARBA00023163"/>
    </source>
</evidence>
<sequence length="248" mass="28002">MNKRSIELKVVRPRRLYEQIADHVRELVLNGTFPPGSALPPERELAEIIGVSRPSIREALIALEVMGLVESRQGGGNYVRTDAGILRMIPLAGGRDLGPGPIEQFEARRVIELACVKLAAQRATEEDVRNLEDCLDRMRDLIERNASPADEHRYFHTMLASISQNQIFASTVAELWRVRSGELWDTLRQKVDNAESWRLGIEFRAHLINAIRDRDSAAAVAVMSNHFNRIGELYFGLLPEPDEANREV</sequence>
<dbReference type="Pfam" id="PF00392">
    <property type="entry name" value="GntR"/>
    <property type="match status" value="1"/>
</dbReference>
<dbReference type="PRINTS" id="PR00035">
    <property type="entry name" value="HTHGNTR"/>
</dbReference>
<dbReference type="Gene3D" id="1.20.120.530">
    <property type="entry name" value="GntR ligand-binding domain-like"/>
    <property type="match status" value="1"/>
</dbReference>
<dbReference type="InterPro" id="IPR011711">
    <property type="entry name" value="GntR_C"/>
</dbReference>
<accession>A0A5B8LYN6</accession>
<dbReference type="EMBL" id="CP042304">
    <property type="protein sequence ID" value="QDZ12794.1"/>
    <property type="molecule type" value="Genomic_DNA"/>
</dbReference>
<dbReference type="Gene3D" id="1.10.10.10">
    <property type="entry name" value="Winged helix-like DNA-binding domain superfamily/Winged helix DNA-binding domain"/>
    <property type="match status" value="1"/>
</dbReference>
<keyword evidence="1" id="KW-0805">Transcription regulation</keyword>
<evidence type="ECO:0000256" key="1">
    <source>
        <dbReference type="ARBA" id="ARBA00023015"/>
    </source>
</evidence>
<reference evidence="5 6" key="1">
    <citation type="submission" date="2019-07" db="EMBL/GenBank/DDBJ databases">
        <title>Full genome sequence of Devosia sp. Gsoil 520.</title>
        <authorList>
            <person name="Im W.-T."/>
        </authorList>
    </citation>
    <scope>NUCLEOTIDE SEQUENCE [LARGE SCALE GENOMIC DNA]</scope>
    <source>
        <strain evidence="5 6">Gsoil 520</strain>
    </source>
</reference>
<dbReference type="RefSeq" id="WP_146292152.1">
    <property type="nucleotide sequence ID" value="NZ_CP042304.1"/>
</dbReference>
<dbReference type="SMART" id="SM00895">
    <property type="entry name" value="FCD"/>
    <property type="match status" value="1"/>
</dbReference>
<dbReference type="InterPro" id="IPR036390">
    <property type="entry name" value="WH_DNA-bd_sf"/>
</dbReference>
<organism evidence="5 6">
    <name type="scientific">Devosia ginsengisoli</name>
    <dbReference type="NCBI Taxonomy" id="400770"/>
    <lineage>
        <taxon>Bacteria</taxon>
        <taxon>Pseudomonadati</taxon>
        <taxon>Pseudomonadota</taxon>
        <taxon>Alphaproteobacteria</taxon>
        <taxon>Hyphomicrobiales</taxon>
        <taxon>Devosiaceae</taxon>
        <taxon>Devosia</taxon>
    </lineage>
</organism>
<dbReference type="InterPro" id="IPR036388">
    <property type="entry name" value="WH-like_DNA-bd_sf"/>
</dbReference>